<dbReference type="SUPFAM" id="SSF47565">
    <property type="entry name" value="Insect pheromone/odorant-binding proteins"/>
    <property type="match status" value="1"/>
</dbReference>
<dbReference type="GO" id="GO:0007608">
    <property type="term" value="P:sensory perception of smell"/>
    <property type="evidence" value="ECO:0007669"/>
    <property type="project" value="TreeGrafter"/>
</dbReference>
<organism evidence="3">
    <name type="scientific">Aethina tumida</name>
    <name type="common">Small hive beetle</name>
    <dbReference type="NCBI Taxonomy" id="116153"/>
    <lineage>
        <taxon>Eukaryota</taxon>
        <taxon>Metazoa</taxon>
        <taxon>Ecdysozoa</taxon>
        <taxon>Arthropoda</taxon>
        <taxon>Hexapoda</taxon>
        <taxon>Insecta</taxon>
        <taxon>Pterygota</taxon>
        <taxon>Neoptera</taxon>
        <taxon>Endopterygota</taxon>
        <taxon>Coleoptera</taxon>
        <taxon>Polyphaga</taxon>
        <taxon>Cucujiformia</taxon>
        <taxon>Nitidulidae</taxon>
        <taxon>Nitidulinae</taxon>
        <taxon>Aethina</taxon>
    </lineage>
</organism>
<dbReference type="OrthoDB" id="6595846at2759"/>
<dbReference type="CDD" id="cd23992">
    <property type="entry name" value="PBP_GOBP"/>
    <property type="match status" value="1"/>
</dbReference>
<keyword evidence="1 2" id="KW-0732">Signal</keyword>
<reference evidence="3" key="1">
    <citation type="submission" date="2020-03" db="EMBL/GenBank/DDBJ databases">
        <title>Identification of odorant-binding proteins (OBPs) in Aethina tumida.</title>
        <authorList>
            <person name="Cilia G."/>
            <person name="Marzoli F."/>
            <person name="Cardaio I."/>
            <person name="Ellis J.D."/>
            <person name="Nanetti A."/>
        </authorList>
    </citation>
    <scope>NUCLEOTIDE SEQUENCE</scope>
</reference>
<dbReference type="GO" id="GO:0005615">
    <property type="term" value="C:extracellular space"/>
    <property type="evidence" value="ECO:0007669"/>
    <property type="project" value="TreeGrafter"/>
</dbReference>
<evidence type="ECO:0000256" key="2">
    <source>
        <dbReference type="SAM" id="SignalP"/>
    </source>
</evidence>
<dbReference type="Gene3D" id="1.10.238.20">
    <property type="entry name" value="Pheromone/general odorant binding protein domain"/>
    <property type="match status" value="1"/>
</dbReference>
<sequence>MKSLIVLACAFVAANAISKGVIEQFVNQVKDIGGKCIGETNAKPDDIGSLLSHKIPDSHEGKCLLFCIHKGFNFQNADGSLNGQGALKMLDPLKEDDPEAYEKLRNIAITCGAKVTIDSDPCQTASNIAQCVFDEAKANGFSSDMFEI</sequence>
<dbReference type="InterPro" id="IPR036728">
    <property type="entry name" value="PBP_GOBP_sf"/>
</dbReference>
<feature type="signal peptide" evidence="2">
    <location>
        <begin position="1"/>
        <end position="16"/>
    </location>
</feature>
<feature type="chain" id="PRO_5026877557" evidence="2">
    <location>
        <begin position="17"/>
        <end position="148"/>
    </location>
</feature>
<dbReference type="AlphaFoldDB" id="A0A6M3VXI4"/>
<dbReference type="SMR" id="A0A6M3VXI4"/>
<proteinExistence type="evidence at transcript level"/>
<accession>A0A6M3VXI4</accession>
<dbReference type="SMART" id="SM00708">
    <property type="entry name" value="PhBP"/>
    <property type="match status" value="1"/>
</dbReference>
<protein>
    <submittedName>
        <fullName evidence="3">Odorant-binding protein 2</fullName>
    </submittedName>
</protein>
<dbReference type="PANTHER" id="PTHR11857">
    <property type="entry name" value="ODORANT BINDING PROTEIN-RELATED"/>
    <property type="match status" value="1"/>
</dbReference>
<name>A0A6M3VXI4_AETTU</name>
<evidence type="ECO:0000256" key="1">
    <source>
        <dbReference type="ARBA" id="ARBA00022729"/>
    </source>
</evidence>
<evidence type="ECO:0000313" key="3">
    <source>
        <dbReference type="EMBL" id="QJF45547.1"/>
    </source>
</evidence>
<dbReference type="KEGG" id="atd:109597517"/>
<dbReference type="EMBL" id="MT211983">
    <property type="protein sequence ID" value="QJF45547.1"/>
    <property type="molecule type" value="mRNA"/>
</dbReference>
<dbReference type="RefSeq" id="XP_019868781.1">
    <property type="nucleotide sequence ID" value="XM_020013222.2"/>
</dbReference>
<dbReference type="PANTHER" id="PTHR11857:SF42">
    <property type="entry name" value="GENERAL ODORANT-BINDING PROTEIN 19D-RELATED"/>
    <property type="match status" value="1"/>
</dbReference>
<dbReference type="Pfam" id="PF01395">
    <property type="entry name" value="PBP_GOBP"/>
    <property type="match status" value="1"/>
</dbReference>
<dbReference type="GeneID" id="109597517"/>
<dbReference type="GO" id="GO:0005549">
    <property type="term" value="F:odorant binding"/>
    <property type="evidence" value="ECO:0007669"/>
    <property type="project" value="InterPro"/>
</dbReference>
<dbReference type="InterPro" id="IPR006170">
    <property type="entry name" value="PBP/GOBP"/>
</dbReference>